<evidence type="ECO:0000313" key="3">
    <source>
        <dbReference type="Proteomes" id="UP000502345"/>
    </source>
</evidence>
<dbReference type="EMBL" id="JAECSB010000013">
    <property type="protein sequence ID" value="MBH5141351.1"/>
    <property type="molecule type" value="Genomic_DNA"/>
</dbReference>
<evidence type="ECO:0000313" key="1">
    <source>
        <dbReference type="EMBL" id="MBH5141351.1"/>
    </source>
</evidence>
<evidence type="ECO:0000313" key="4">
    <source>
        <dbReference type="Proteomes" id="UP000627573"/>
    </source>
</evidence>
<evidence type="ECO:0008006" key="5">
    <source>
        <dbReference type="Google" id="ProtNLM"/>
    </source>
</evidence>
<keyword evidence="4" id="KW-1185">Reference proteome</keyword>
<dbReference type="KEGG" id="reb:XU06_02900"/>
<dbReference type="SUPFAM" id="SSF51679">
    <property type="entry name" value="Bacterial luciferase-like"/>
    <property type="match status" value="1"/>
</dbReference>
<dbReference type="EMBL" id="CP050124">
    <property type="protein sequence ID" value="QIP37853.1"/>
    <property type="molecule type" value="Genomic_DNA"/>
</dbReference>
<protein>
    <recommendedName>
        <fullName evidence="5">Luciferase-like domain-containing protein</fullName>
    </recommendedName>
</protein>
<gene>
    <name evidence="2" type="ORF">G9444_0609</name>
    <name evidence="1" type="ORF">I3517_01805</name>
</gene>
<accession>A0A0C2WIQ5</accession>
<name>A0A0C2WIQ5_RHOER</name>
<evidence type="ECO:0000313" key="2">
    <source>
        <dbReference type="EMBL" id="QIP37853.1"/>
    </source>
</evidence>
<dbReference type="GO" id="GO:0016705">
    <property type="term" value="F:oxidoreductase activity, acting on paired donors, with incorporation or reduction of molecular oxygen"/>
    <property type="evidence" value="ECO:0007669"/>
    <property type="project" value="InterPro"/>
</dbReference>
<dbReference type="AlphaFoldDB" id="A0A0C2WIQ5"/>
<dbReference type="InterPro" id="IPR036661">
    <property type="entry name" value="Luciferase-like_sf"/>
</dbReference>
<reference evidence="2 3" key="1">
    <citation type="submission" date="2020-03" db="EMBL/GenBank/DDBJ databases">
        <title>Screen low temperature-resistant strains for efficient degradation of petroleum hydrocarbons under the low temperature.</title>
        <authorList>
            <person name="Wang Y."/>
            <person name="Chen J."/>
        </authorList>
    </citation>
    <scope>NUCLEOTIDE SEQUENCE [LARGE SCALE GENOMIC DNA]</scope>
    <source>
        <strain evidence="2 3">KB1</strain>
    </source>
</reference>
<dbReference type="Proteomes" id="UP000627573">
    <property type="component" value="Unassembled WGS sequence"/>
</dbReference>
<sequence>MSSRASHSLHVAVELTGSGHHPAAEGAPGNLPIIGGDYWVDLTEGEKALDLASFPTNVVRIRAADLREAQLERARIRAAVAEEGRDPDSVAVLVDLEILIAPEARSARKELAQLDSALTAPRVPVSLHYVGTPSGLGSLIADIRAAEVADGVTLLPLALPRTLEHLVDSTIPWLQDRGLVTPSTAVDEVLGRFGLPPRQRTLAS</sequence>
<organism evidence="1 4">
    <name type="scientific">Rhodococcus erythropolis</name>
    <name type="common">Arthrobacter picolinophilus</name>
    <dbReference type="NCBI Taxonomy" id="1833"/>
    <lineage>
        <taxon>Bacteria</taxon>
        <taxon>Bacillati</taxon>
        <taxon>Actinomycetota</taxon>
        <taxon>Actinomycetes</taxon>
        <taxon>Mycobacteriales</taxon>
        <taxon>Nocardiaceae</taxon>
        <taxon>Rhodococcus</taxon>
        <taxon>Rhodococcus erythropolis group</taxon>
    </lineage>
</organism>
<dbReference type="Gene3D" id="3.20.20.30">
    <property type="entry name" value="Luciferase-like domain"/>
    <property type="match status" value="1"/>
</dbReference>
<proteinExistence type="predicted"/>
<dbReference type="Proteomes" id="UP000502345">
    <property type="component" value="Chromosome"/>
</dbReference>
<dbReference type="OMA" id="PINGADY"/>
<reference evidence="1 4" key="2">
    <citation type="submission" date="2020-12" db="EMBL/GenBank/DDBJ databases">
        <title>Draft genome sequence of furan degrading bacterial strain FUR100.</title>
        <authorList>
            <person name="Woiski C."/>
        </authorList>
    </citation>
    <scope>NUCLEOTIDE SEQUENCE [LARGE SCALE GENOMIC DNA]</scope>
    <source>
        <strain evidence="1 4">FUR100</strain>
    </source>
</reference>
<dbReference type="RefSeq" id="WP_020906017.1">
    <property type="nucleotide sequence ID" value="NZ_AP018733.1"/>
</dbReference>